<proteinExistence type="predicted"/>
<accession>A0A1S3H522</accession>
<organism evidence="1 2">
    <name type="scientific">Lingula anatina</name>
    <name type="common">Brachiopod</name>
    <name type="synonym">Lingula unguis</name>
    <dbReference type="NCBI Taxonomy" id="7574"/>
    <lineage>
        <taxon>Eukaryota</taxon>
        <taxon>Metazoa</taxon>
        <taxon>Spiralia</taxon>
        <taxon>Lophotrochozoa</taxon>
        <taxon>Brachiopoda</taxon>
        <taxon>Linguliformea</taxon>
        <taxon>Lingulata</taxon>
        <taxon>Lingulida</taxon>
        <taxon>Linguloidea</taxon>
        <taxon>Lingulidae</taxon>
        <taxon>Lingula</taxon>
    </lineage>
</organism>
<gene>
    <name evidence="2" type="primary">LOC106152119</name>
</gene>
<dbReference type="KEGG" id="lak:106152119"/>
<evidence type="ECO:0000313" key="1">
    <source>
        <dbReference type="Proteomes" id="UP000085678"/>
    </source>
</evidence>
<sequence>MVASRQQLATWAWLLIIKNRQLKTSENIPNLHLIQICNTWDVASFRTSGIYTARDGKDFSLLQGAPCPAWLDCLLNGGGSYIWQKKGIRVLKCFEFHHWTDGHSVSGISAPTKSHILFYCERFFACAQKLRIVCTHIELTIALERNTTRTTI</sequence>
<dbReference type="AlphaFoldDB" id="A0A1S3H522"/>
<keyword evidence="1" id="KW-1185">Reference proteome</keyword>
<reference evidence="2" key="1">
    <citation type="submission" date="2025-08" db="UniProtKB">
        <authorList>
            <consortium name="RefSeq"/>
        </authorList>
    </citation>
    <scope>IDENTIFICATION</scope>
    <source>
        <tissue evidence="2">Gonads</tissue>
    </source>
</reference>
<dbReference type="Proteomes" id="UP000085678">
    <property type="component" value="Unplaced"/>
</dbReference>
<protein>
    <submittedName>
        <fullName evidence="2">Uncharacterized protein LOC106152119 isoform X1</fullName>
    </submittedName>
</protein>
<name>A0A1S3H522_LINAN</name>
<evidence type="ECO:0000313" key="2">
    <source>
        <dbReference type="RefSeq" id="XP_013381067.1"/>
    </source>
</evidence>
<dbReference type="InParanoid" id="A0A1S3H522"/>
<dbReference type="GeneID" id="106152119"/>
<dbReference type="RefSeq" id="XP_013381067.1">
    <property type="nucleotide sequence ID" value="XM_013525613.1"/>
</dbReference>